<dbReference type="KEGG" id="dcr:108216194"/>
<dbReference type="GO" id="GO:0016705">
    <property type="term" value="F:oxidoreductase activity, acting on paired donors, with incorporation or reduction of molecular oxygen"/>
    <property type="evidence" value="ECO:0007669"/>
    <property type="project" value="InterPro"/>
</dbReference>
<reference evidence="10" key="2">
    <citation type="submission" date="2022-03" db="EMBL/GenBank/DDBJ databases">
        <title>Draft title - Genomic analysis of global carrot germplasm unveils the trajectory of domestication and the origin of high carotenoid orange carrot.</title>
        <authorList>
            <person name="Iorizzo M."/>
            <person name="Ellison S."/>
            <person name="Senalik D."/>
            <person name="Macko-Podgorni A."/>
            <person name="Grzebelus D."/>
            <person name="Bostan H."/>
            <person name="Rolling W."/>
            <person name="Curaba J."/>
            <person name="Simon P."/>
        </authorList>
    </citation>
    <scope>NUCLEOTIDE SEQUENCE</scope>
    <source>
        <tissue evidence="10">Leaf</tissue>
    </source>
</reference>
<dbReference type="InterPro" id="IPR036396">
    <property type="entry name" value="Cyt_P450_sf"/>
</dbReference>
<dbReference type="GO" id="GO:0020037">
    <property type="term" value="F:heme binding"/>
    <property type="evidence" value="ECO:0007669"/>
    <property type="project" value="InterPro"/>
</dbReference>
<dbReference type="FunFam" id="1.10.630.10:FF:000026">
    <property type="entry name" value="Cytochrome P450 82C4"/>
    <property type="match status" value="1"/>
</dbReference>
<evidence type="ECO:0000256" key="7">
    <source>
        <dbReference type="PIRSR" id="PIRSR602401-1"/>
    </source>
</evidence>
<protein>
    <recommendedName>
        <fullName evidence="12">Cytochrome P450</fullName>
    </recommendedName>
</protein>
<sequence>MEFNTQPQVMIFCGIVIFFTVLWRIHARSNKRVYPDPPEPAGAWPIIGHLHLLGANKILHQLFGAMADKLGPVFSLRLGIHKILVVSSWEVAKECFTEHDKVLSNRPTTLAVKIMGYDRAMFGFLPNGPIWRYLRKLVMVELLSNRRLEKLKHIPESEVSFFVRGLYELWESRGEGSMPVVKLTQRFGDLTTNIVVRMVAGKRYFGNADYKNEEARQFQKASEDFLRMVGLFMVSDAVPLFGWIDSLTGYKGKMKKTAIAMDNILEGWMEEHKQKRKLSSIDESDQDFMHVMLSIRESDPDAQISDITIKGTCLSLLIGGYDTAMVTLTWAVSLLLNNRHVLRKAQDELEKHVGKNRQVNESDVKNLTYLRAIIKETLRLYPAAPLNGPHEAIEDCTVAGFHISAGTRLFVNLWKLQRDPSIWSDPLEFQPERFIEKHVDVDIWGRNFELIPFGSGRRACPGTTLALQVLHLTLAQLLHVFELGTVSDLPVDMTESPGLTNTKAKPLEVTFRPRLAPSLYV</sequence>
<dbReference type="Pfam" id="PF00067">
    <property type="entry name" value="p450"/>
    <property type="match status" value="1"/>
</dbReference>
<name>A0AAF0WTS2_DAUCS</name>
<dbReference type="EMBL" id="CP093346">
    <property type="protein sequence ID" value="WOG95962.1"/>
    <property type="molecule type" value="Genomic_DNA"/>
</dbReference>
<evidence type="ECO:0000256" key="4">
    <source>
        <dbReference type="ARBA" id="ARBA00023002"/>
    </source>
</evidence>
<dbReference type="InterPro" id="IPR001128">
    <property type="entry name" value="Cyt_P450"/>
</dbReference>
<keyword evidence="9" id="KW-1133">Transmembrane helix</keyword>
<dbReference type="PANTHER" id="PTHR47947:SF8">
    <property type="entry name" value="CYTOCHROME P450 82C4-LIKE"/>
    <property type="match status" value="1"/>
</dbReference>
<keyword evidence="11" id="KW-1185">Reference proteome</keyword>
<dbReference type="PRINTS" id="PR00463">
    <property type="entry name" value="EP450I"/>
</dbReference>
<evidence type="ECO:0008006" key="12">
    <source>
        <dbReference type="Google" id="ProtNLM"/>
    </source>
</evidence>
<evidence type="ECO:0000256" key="8">
    <source>
        <dbReference type="RuleBase" id="RU000461"/>
    </source>
</evidence>
<keyword evidence="2 7" id="KW-0349">Heme</keyword>
<dbReference type="PANTHER" id="PTHR47947">
    <property type="entry name" value="CYTOCHROME P450 82C3-RELATED"/>
    <property type="match status" value="1"/>
</dbReference>
<evidence type="ECO:0000256" key="3">
    <source>
        <dbReference type="ARBA" id="ARBA00022723"/>
    </source>
</evidence>
<dbReference type="PROSITE" id="PS00086">
    <property type="entry name" value="CYTOCHROME_P450"/>
    <property type="match status" value="1"/>
</dbReference>
<evidence type="ECO:0000256" key="2">
    <source>
        <dbReference type="ARBA" id="ARBA00022617"/>
    </source>
</evidence>
<keyword evidence="6 8" id="KW-0503">Monooxygenase</keyword>
<dbReference type="Gene3D" id="1.10.630.10">
    <property type="entry name" value="Cytochrome P450"/>
    <property type="match status" value="1"/>
</dbReference>
<keyword evidence="9" id="KW-0472">Membrane</keyword>
<dbReference type="GO" id="GO:0046246">
    <property type="term" value="P:terpene biosynthetic process"/>
    <property type="evidence" value="ECO:0007669"/>
    <property type="project" value="TreeGrafter"/>
</dbReference>
<gene>
    <name evidence="10" type="ORF">DCAR_0415292</name>
</gene>
<dbReference type="SUPFAM" id="SSF48264">
    <property type="entry name" value="Cytochrome P450"/>
    <property type="match status" value="1"/>
</dbReference>
<comment type="similarity">
    <text evidence="8">Belongs to the cytochrome P450 family.</text>
</comment>
<evidence type="ECO:0000313" key="11">
    <source>
        <dbReference type="Proteomes" id="UP000077755"/>
    </source>
</evidence>
<evidence type="ECO:0000256" key="1">
    <source>
        <dbReference type="ARBA" id="ARBA00001971"/>
    </source>
</evidence>
<feature type="binding site" description="axial binding residue" evidence="7">
    <location>
        <position position="460"/>
    </location>
    <ligand>
        <name>heme</name>
        <dbReference type="ChEBI" id="CHEBI:30413"/>
    </ligand>
    <ligandPart>
        <name>Fe</name>
        <dbReference type="ChEBI" id="CHEBI:18248"/>
    </ligandPart>
</feature>
<dbReference type="InterPro" id="IPR017972">
    <property type="entry name" value="Cyt_P450_CS"/>
</dbReference>
<evidence type="ECO:0000256" key="6">
    <source>
        <dbReference type="ARBA" id="ARBA00023033"/>
    </source>
</evidence>
<keyword evidence="4 8" id="KW-0560">Oxidoreductase</keyword>
<dbReference type="AlphaFoldDB" id="A0AAF0WTS2"/>
<keyword evidence="9" id="KW-0812">Transmembrane</keyword>
<evidence type="ECO:0000313" key="10">
    <source>
        <dbReference type="EMBL" id="WOG95962.1"/>
    </source>
</evidence>
<keyword evidence="3 7" id="KW-0479">Metal-binding</keyword>
<feature type="transmembrane region" description="Helical" evidence="9">
    <location>
        <begin position="6"/>
        <end position="25"/>
    </location>
</feature>
<keyword evidence="5 7" id="KW-0408">Iron</keyword>
<dbReference type="Proteomes" id="UP000077755">
    <property type="component" value="Chromosome 4"/>
</dbReference>
<dbReference type="InterPro" id="IPR050651">
    <property type="entry name" value="Plant_Cytochrome_P450_Monoox"/>
</dbReference>
<dbReference type="PRINTS" id="PR00385">
    <property type="entry name" value="P450"/>
</dbReference>
<organism evidence="10 11">
    <name type="scientific">Daucus carota subsp. sativus</name>
    <name type="common">Carrot</name>
    <dbReference type="NCBI Taxonomy" id="79200"/>
    <lineage>
        <taxon>Eukaryota</taxon>
        <taxon>Viridiplantae</taxon>
        <taxon>Streptophyta</taxon>
        <taxon>Embryophyta</taxon>
        <taxon>Tracheophyta</taxon>
        <taxon>Spermatophyta</taxon>
        <taxon>Magnoliopsida</taxon>
        <taxon>eudicotyledons</taxon>
        <taxon>Gunneridae</taxon>
        <taxon>Pentapetalae</taxon>
        <taxon>asterids</taxon>
        <taxon>campanulids</taxon>
        <taxon>Apiales</taxon>
        <taxon>Apiaceae</taxon>
        <taxon>Apioideae</taxon>
        <taxon>Scandiceae</taxon>
        <taxon>Daucinae</taxon>
        <taxon>Daucus</taxon>
        <taxon>Daucus sect. Daucus</taxon>
    </lineage>
</organism>
<dbReference type="GO" id="GO:0005506">
    <property type="term" value="F:iron ion binding"/>
    <property type="evidence" value="ECO:0007669"/>
    <property type="project" value="InterPro"/>
</dbReference>
<proteinExistence type="inferred from homology"/>
<comment type="cofactor">
    <cofactor evidence="1 7">
        <name>heme</name>
        <dbReference type="ChEBI" id="CHEBI:30413"/>
    </cofactor>
</comment>
<evidence type="ECO:0000256" key="5">
    <source>
        <dbReference type="ARBA" id="ARBA00023004"/>
    </source>
</evidence>
<reference evidence="10" key="1">
    <citation type="journal article" date="2016" name="Nat. Genet.">
        <title>A high-quality carrot genome assembly provides new insights into carotenoid accumulation and asterid genome evolution.</title>
        <authorList>
            <person name="Iorizzo M."/>
            <person name="Ellison S."/>
            <person name="Senalik D."/>
            <person name="Zeng P."/>
            <person name="Satapoomin P."/>
            <person name="Huang J."/>
            <person name="Bowman M."/>
            <person name="Iovene M."/>
            <person name="Sanseverino W."/>
            <person name="Cavagnaro P."/>
            <person name="Yildiz M."/>
            <person name="Macko-Podgorni A."/>
            <person name="Moranska E."/>
            <person name="Grzebelus E."/>
            <person name="Grzebelus D."/>
            <person name="Ashrafi H."/>
            <person name="Zheng Z."/>
            <person name="Cheng S."/>
            <person name="Spooner D."/>
            <person name="Van Deynze A."/>
            <person name="Simon P."/>
        </authorList>
    </citation>
    <scope>NUCLEOTIDE SEQUENCE</scope>
    <source>
        <tissue evidence="10">Leaf</tissue>
    </source>
</reference>
<dbReference type="GO" id="GO:0004497">
    <property type="term" value="F:monooxygenase activity"/>
    <property type="evidence" value="ECO:0007669"/>
    <property type="project" value="UniProtKB-KW"/>
</dbReference>
<accession>A0AAF0WTS2</accession>
<evidence type="ECO:0000256" key="9">
    <source>
        <dbReference type="SAM" id="Phobius"/>
    </source>
</evidence>
<dbReference type="CDD" id="cd20654">
    <property type="entry name" value="CYP82"/>
    <property type="match status" value="1"/>
</dbReference>
<dbReference type="InterPro" id="IPR002401">
    <property type="entry name" value="Cyt_P450_E_grp-I"/>
</dbReference>